<keyword evidence="3" id="KW-1015">Disulfide bond</keyword>
<name>A0A8B7P3B1_HYAAZ</name>
<reference evidence="9" key="1">
    <citation type="submission" date="2025-08" db="UniProtKB">
        <authorList>
            <consortium name="RefSeq"/>
        </authorList>
    </citation>
    <scope>IDENTIFICATION</scope>
    <source>
        <tissue evidence="9">Whole organism</tissue>
    </source>
</reference>
<dbReference type="InterPro" id="IPR003599">
    <property type="entry name" value="Ig_sub"/>
</dbReference>
<evidence type="ECO:0000313" key="9">
    <source>
        <dbReference type="RefSeq" id="XP_018020507.1"/>
    </source>
</evidence>
<keyword evidence="2 5" id="KW-0472">Membrane</keyword>
<dbReference type="KEGG" id="hazt:108676868"/>
<evidence type="ECO:0000256" key="5">
    <source>
        <dbReference type="SAM" id="Phobius"/>
    </source>
</evidence>
<dbReference type="SMART" id="SM00409">
    <property type="entry name" value="IG"/>
    <property type="match status" value="4"/>
</dbReference>
<dbReference type="SMART" id="SM00408">
    <property type="entry name" value="IGc2"/>
    <property type="match status" value="3"/>
</dbReference>
<comment type="subcellular location">
    <subcellularLocation>
        <location evidence="1">Membrane</location>
        <topology evidence="1">Single-pass membrane protein</topology>
    </subcellularLocation>
</comment>
<feature type="domain" description="Ig-like" evidence="6">
    <location>
        <begin position="48"/>
        <end position="163"/>
    </location>
</feature>
<dbReference type="InterPro" id="IPR036179">
    <property type="entry name" value="Ig-like_dom_sf"/>
</dbReference>
<dbReference type="Proteomes" id="UP000694843">
    <property type="component" value="Unplaced"/>
</dbReference>
<evidence type="ECO:0000256" key="3">
    <source>
        <dbReference type="ARBA" id="ARBA00023157"/>
    </source>
</evidence>
<dbReference type="PANTHER" id="PTHR23278">
    <property type="entry name" value="SIDESTEP PROTEIN"/>
    <property type="match status" value="1"/>
</dbReference>
<feature type="region of interest" description="Disordered" evidence="4">
    <location>
        <begin position="817"/>
        <end position="842"/>
    </location>
</feature>
<evidence type="ECO:0000256" key="4">
    <source>
        <dbReference type="SAM" id="MobiDB-lite"/>
    </source>
</evidence>
<sequence>MMHRNSDAESDDGCIKRYFHQWLSKGTISALWLLALLMISHSATANIPNKGVWRRVEALSGREAVLPCEVGVLEEADMIYVVLWYKNGEKEPIYSYDNRPRGLQPAEDRHIIQSPVLKGRVSFRPGQVPALHIRPVTASDQANYTCRVDFRIASSRSTHLTLQVVVPPSNPILQVEGKLLKPADKIGPLLEGQSLKITCLVEGGKPSPSLIWYRGEEILDAETETELENIVYPRHSSLSDHYRTRGSYRLSLHNNNRAYKRSRLHRSMLTRGGMPKLSRSQIRRAFNSRRVGYRRVLSIRSLTDDHSDEETKHKFTLNQLNIEHLTRDMHGERLTCVATNNNVTTPTYARATIAMNLRPLTTHLVGAPKQLRVGQAYNIKCITTGSRPEANITWTLGNVASLYTVPSVIEHSINMSLSSVRLTAERRIHGQRLTCTAVNHLFPTHPMTDSLVLNVTYPPVASLELGRAVASVVREGEDVYFNCMVDSNPPTYKISWFHENAPLVHAPSQGVVVSGQSLALQGVRRERAGNYVCAASNVEGDARSPPVTLQVSYAPVCASDTEAPQVLASGIGQTLNVSCSVIASPSDVKFSWVFNNSVTSERVPVERVYNSEEGGWSGVLFVARTQQDYGSLQCWAQNTVGKMSKPCLFHVVPAGRPDSPMNCSVINKTYDSLVVTCARGFDGGLKQSFVARVYEAVGGRSQVNVSAPEANFLLEGLTPGLDYIIKVSAINQLGESDPIKLDAVTYKMAENRMRDEQVSSSAGSVSNTRPRADVVASGNFSAEFSAGALLGGLLIVLGAIIFTVVFIRCAAIRRSRRRRNAREQQDKDSENSESSREKSSLVVTTDVGGSAVTAGAGILFLPPPPLIQDVIDDEGVAGRMLQRIPPDTETPFDISSLSMHNLEGTPQRPGRPRCGSCQLTDQTL</sequence>
<dbReference type="PANTHER" id="PTHR23278:SF32">
    <property type="entry name" value="NEUROMUSCULIN, ISOFORM E"/>
    <property type="match status" value="1"/>
</dbReference>
<dbReference type="InterPro" id="IPR013783">
    <property type="entry name" value="Ig-like_fold"/>
</dbReference>
<dbReference type="AlphaFoldDB" id="A0A8B7P3B1"/>
<keyword evidence="5" id="KW-1133">Transmembrane helix</keyword>
<dbReference type="SUPFAM" id="SSF49265">
    <property type="entry name" value="Fibronectin type III"/>
    <property type="match status" value="1"/>
</dbReference>
<feature type="domain" description="Fibronectin type-III" evidence="7">
    <location>
        <begin position="659"/>
        <end position="749"/>
    </location>
</feature>
<dbReference type="GeneID" id="108676868"/>
<evidence type="ECO:0000259" key="6">
    <source>
        <dbReference type="PROSITE" id="PS50835"/>
    </source>
</evidence>
<feature type="domain" description="Ig-like" evidence="6">
    <location>
        <begin position="458"/>
        <end position="552"/>
    </location>
</feature>
<feature type="compositionally biased region" description="Basic and acidic residues" evidence="4">
    <location>
        <begin position="821"/>
        <end position="839"/>
    </location>
</feature>
<dbReference type="Pfam" id="PF13927">
    <property type="entry name" value="Ig_3"/>
    <property type="match status" value="1"/>
</dbReference>
<dbReference type="OMA" id="WFHENAP"/>
<dbReference type="InterPro" id="IPR007110">
    <property type="entry name" value="Ig-like_dom"/>
</dbReference>
<evidence type="ECO:0000256" key="1">
    <source>
        <dbReference type="ARBA" id="ARBA00004167"/>
    </source>
</evidence>
<dbReference type="SUPFAM" id="SSF48726">
    <property type="entry name" value="Immunoglobulin"/>
    <property type="match status" value="5"/>
</dbReference>
<dbReference type="PROSITE" id="PS50853">
    <property type="entry name" value="FN3"/>
    <property type="match status" value="1"/>
</dbReference>
<keyword evidence="5" id="KW-0812">Transmembrane</keyword>
<dbReference type="InterPro" id="IPR036116">
    <property type="entry name" value="FN3_sf"/>
</dbReference>
<protein>
    <submittedName>
        <fullName evidence="9">Hemicentin-2</fullName>
    </submittedName>
</protein>
<feature type="domain" description="Ig-like" evidence="6">
    <location>
        <begin position="555"/>
        <end position="644"/>
    </location>
</feature>
<dbReference type="Gene3D" id="2.60.40.10">
    <property type="entry name" value="Immunoglobulins"/>
    <property type="match status" value="6"/>
</dbReference>
<evidence type="ECO:0000313" key="8">
    <source>
        <dbReference type="Proteomes" id="UP000694843"/>
    </source>
</evidence>
<evidence type="ECO:0000256" key="2">
    <source>
        <dbReference type="ARBA" id="ARBA00023136"/>
    </source>
</evidence>
<proteinExistence type="predicted"/>
<dbReference type="Pfam" id="PF08205">
    <property type="entry name" value="C2-set_2"/>
    <property type="match status" value="2"/>
</dbReference>
<feature type="domain" description="Ig-like" evidence="6">
    <location>
        <begin position="359"/>
        <end position="454"/>
    </location>
</feature>
<keyword evidence="8" id="KW-1185">Reference proteome</keyword>
<dbReference type="InterPro" id="IPR003598">
    <property type="entry name" value="Ig_sub2"/>
</dbReference>
<dbReference type="InterPro" id="IPR013162">
    <property type="entry name" value="CD80_C2-set"/>
</dbReference>
<feature type="domain" description="Ig-like" evidence="6">
    <location>
        <begin position="171"/>
        <end position="259"/>
    </location>
</feature>
<dbReference type="SMART" id="SM00060">
    <property type="entry name" value="FN3"/>
    <property type="match status" value="1"/>
</dbReference>
<dbReference type="RefSeq" id="XP_018020507.1">
    <property type="nucleotide sequence ID" value="XM_018165018.2"/>
</dbReference>
<dbReference type="InterPro" id="IPR003961">
    <property type="entry name" value="FN3_dom"/>
</dbReference>
<dbReference type="OrthoDB" id="6346554at2759"/>
<feature type="transmembrane region" description="Helical" evidence="5">
    <location>
        <begin position="789"/>
        <end position="811"/>
    </location>
</feature>
<evidence type="ECO:0000259" key="7">
    <source>
        <dbReference type="PROSITE" id="PS50853"/>
    </source>
</evidence>
<feature type="region of interest" description="Disordered" evidence="4">
    <location>
        <begin position="900"/>
        <end position="924"/>
    </location>
</feature>
<accession>A0A8B7P3B1</accession>
<dbReference type="GO" id="GO:0016020">
    <property type="term" value="C:membrane"/>
    <property type="evidence" value="ECO:0007669"/>
    <property type="project" value="UniProtKB-SubCell"/>
</dbReference>
<dbReference type="PROSITE" id="PS50835">
    <property type="entry name" value="IG_LIKE"/>
    <property type="match status" value="5"/>
</dbReference>
<gene>
    <name evidence="9" type="primary">LOC108676868</name>
</gene>
<organism evidence="8 9">
    <name type="scientific">Hyalella azteca</name>
    <name type="common">Amphipod</name>
    <dbReference type="NCBI Taxonomy" id="294128"/>
    <lineage>
        <taxon>Eukaryota</taxon>
        <taxon>Metazoa</taxon>
        <taxon>Ecdysozoa</taxon>
        <taxon>Arthropoda</taxon>
        <taxon>Crustacea</taxon>
        <taxon>Multicrustacea</taxon>
        <taxon>Malacostraca</taxon>
        <taxon>Eumalacostraca</taxon>
        <taxon>Peracarida</taxon>
        <taxon>Amphipoda</taxon>
        <taxon>Senticaudata</taxon>
        <taxon>Talitrida</taxon>
        <taxon>Talitroidea</taxon>
        <taxon>Hyalellidae</taxon>
        <taxon>Hyalella</taxon>
    </lineage>
</organism>
<dbReference type="CDD" id="cd00063">
    <property type="entry name" value="FN3"/>
    <property type="match status" value="1"/>
</dbReference>